<dbReference type="GO" id="GO:0004722">
    <property type="term" value="F:protein serine/threonine phosphatase activity"/>
    <property type="evidence" value="ECO:0000318"/>
    <property type="project" value="GO_Central"/>
</dbReference>
<dbReference type="RefSeq" id="XP_001312550.1">
    <property type="nucleotide sequence ID" value="XM_001312549.1"/>
</dbReference>
<evidence type="ECO:0000259" key="9">
    <source>
        <dbReference type="PROSITE" id="PS00125"/>
    </source>
</evidence>
<comment type="catalytic activity">
    <reaction evidence="6">
        <text>O-phospho-L-seryl-[protein] + H2O = L-seryl-[protein] + phosphate</text>
        <dbReference type="Rhea" id="RHEA:20629"/>
        <dbReference type="Rhea" id="RHEA-COMP:9863"/>
        <dbReference type="Rhea" id="RHEA-COMP:11604"/>
        <dbReference type="ChEBI" id="CHEBI:15377"/>
        <dbReference type="ChEBI" id="CHEBI:29999"/>
        <dbReference type="ChEBI" id="CHEBI:43474"/>
        <dbReference type="ChEBI" id="CHEBI:83421"/>
        <dbReference type="EC" id="3.1.3.16"/>
    </reaction>
</comment>
<name>A2F650_TRIV3</name>
<dbReference type="SUPFAM" id="SSF56300">
    <property type="entry name" value="Metallo-dependent phosphatases"/>
    <property type="match status" value="1"/>
</dbReference>
<dbReference type="SMART" id="SM00156">
    <property type="entry name" value="PP2Ac"/>
    <property type="match status" value="1"/>
</dbReference>
<dbReference type="InterPro" id="IPR006186">
    <property type="entry name" value="Ser/Thr-sp_prot-phosphatase"/>
</dbReference>
<dbReference type="InterPro" id="IPR004843">
    <property type="entry name" value="Calcineurin-like_PHP"/>
</dbReference>
<dbReference type="InterPro" id="IPR050341">
    <property type="entry name" value="PP1_catalytic_subunit"/>
</dbReference>
<dbReference type="EMBL" id="DS113631">
    <property type="protein sequence ID" value="EAX99620.1"/>
    <property type="molecule type" value="Genomic_DNA"/>
</dbReference>
<reference evidence="10" key="2">
    <citation type="journal article" date="2007" name="Science">
        <title>Draft genome sequence of the sexually transmitted pathogen Trichomonas vaginalis.</title>
        <authorList>
            <person name="Carlton J.M."/>
            <person name="Hirt R.P."/>
            <person name="Silva J.C."/>
            <person name="Delcher A.L."/>
            <person name="Schatz M."/>
            <person name="Zhao Q."/>
            <person name="Wortman J.R."/>
            <person name="Bidwell S.L."/>
            <person name="Alsmark U.C.M."/>
            <person name="Besteiro S."/>
            <person name="Sicheritz-Ponten T."/>
            <person name="Noel C.J."/>
            <person name="Dacks J.B."/>
            <person name="Foster P.G."/>
            <person name="Simillion C."/>
            <person name="Van de Peer Y."/>
            <person name="Miranda-Saavedra D."/>
            <person name="Barton G.J."/>
            <person name="Westrop G.D."/>
            <person name="Mueller S."/>
            <person name="Dessi D."/>
            <person name="Fiori P.L."/>
            <person name="Ren Q."/>
            <person name="Paulsen I."/>
            <person name="Zhang H."/>
            <person name="Bastida-Corcuera F.D."/>
            <person name="Simoes-Barbosa A."/>
            <person name="Brown M.T."/>
            <person name="Hayes R.D."/>
            <person name="Mukherjee M."/>
            <person name="Okumura C.Y."/>
            <person name="Schneider R."/>
            <person name="Smith A.J."/>
            <person name="Vanacova S."/>
            <person name="Villalvazo M."/>
            <person name="Haas B.J."/>
            <person name="Pertea M."/>
            <person name="Feldblyum T.V."/>
            <person name="Utterback T.R."/>
            <person name="Shu C.L."/>
            <person name="Osoegawa K."/>
            <person name="de Jong P.J."/>
            <person name="Hrdy I."/>
            <person name="Horvathova L."/>
            <person name="Zubacova Z."/>
            <person name="Dolezal P."/>
            <person name="Malik S.B."/>
            <person name="Logsdon J.M. Jr."/>
            <person name="Henze K."/>
            <person name="Gupta A."/>
            <person name="Wang C.C."/>
            <person name="Dunne R.L."/>
            <person name="Upcroft J.A."/>
            <person name="Upcroft P."/>
            <person name="White O."/>
            <person name="Salzberg S.L."/>
            <person name="Tang P."/>
            <person name="Chiu C.-H."/>
            <person name="Lee Y.-S."/>
            <person name="Embley T.M."/>
            <person name="Coombs G.H."/>
            <person name="Mottram J.C."/>
            <person name="Tachezy J."/>
            <person name="Fraser-Liggett C.M."/>
            <person name="Johnson P.J."/>
        </authorList>
    </citation>
    <scope>NUCLEOTIDE SEQUENCE [LARGE SCALE GENOMIC DNA]</scope>
    <source>
        <strain evidence="10">G3</strain>
    </source>
</reference>
<evidence type="ECO:0000256" key="4">
    <source>
        <dbReference type="ARBA" id="ARBA00022912"/>
    </source>
</evidence>
<accession>A2F650</accession>
<evidence type="ECO:0000313" key="10">
    <source>
        <dbReference type="EMBL" id="EAX99620.1"/>
    </source>
</evidence>
<comment type="similarity">
    <text evidence="8">Belongs to the PPP phosphatase family.</text>
</comment>
<sequence>MFIYNEVMKLFMAEKVCLEISAPINICGDIHGQFDDLCRIFEINGTPETQRYLFLGDYVDRGDNSINTICLLFAYKIKYPNNIYLLRGNHESATTNRDYGFRSECLTRYSNTIYTLFNDVFCWLPISALLDGKILCLHGGLSPDITSLESLQNIKRSLEIPEEGLVCDLVWSDATTSQTEWGPSLRQTSLTFGRKAAENIVKKLNLNLIVRAHQFTSKGYDYPFSPEGSVLTIFSAPNYSGHGNPGAVLHISNTLDCSFSLINPRYNYNSNYDSYL</sequence>
<reference evidence="10" key="1">
    <citation type="submission" date="2006-10" db="EMBL/GenBank/DDBJ databases">
        <authorList>
            <person name="Amadeo P."/>
            <person name="Zhao Q."/>
            <person name="Wortman J."/>
            <person name="Fraser-Liggett C."/>
            <person name="Carlton J."/>
        </authorList>
    </citation>
    <scope>NUCLEOTIDE SEQUENCE</scope>
    <source>
        <strain evidence="10">G3</strain>
    </source>
</reference>
<dbReference type="KEGG" id="tva:4757430"/>
<dbReference type="GO" id="GO:0005737">
    <property type="term" value="C:cytoplasm"/>
    <property type="evidence" value="ECO:0000318"/>
    <property type="project" value="GO_Central"/>
</dbReference>
<dbReference type="STRING" id="5722.A2F650"/>
<dbReference type="PANTHER" id="PTHR11668">
    <property type="entry name" value="SERINE/THREONINE PROTEIN PHOSPHATASE"/>
    <property type="match status" value="1"/>
</dbReference>
<dbReference type="eggNOG" id="KOG0374">
    <property type="taxonomic scope" value="Eukaryota"/>
</dbReference>
<dbReference type="Gene3D" id="3.60.21.10">
    <property type="match status" value="1"/>
</dbReference>
<evidence type="ECO:0000256" key="1">
    <source>
        <dbReference type="ARBA" id="ARBA00001936"/>
    </source>
</evidence>
<comment type="catalytic activity">
    <reaction evidence="7 8">
        <text>O-phospho-L-threonyl-[protein] + H2O = L-threonyl-[protein] + phosphate</text>
        <dbReference type="Rhea" id="RHEA:47004"/>
        <dbReference type="Rhea" id="RHEA-COMP:11060"/>
        <dbReference type="Rhea" id="RHEA-COMP:11605"/>
        <dbReference type="ChEBI" id="CHEBI:15377"/>
        <dbReference type="ChEBI" id="CHEBI:30013"/>
        <dbReference type="ChEBI" id="CHEBI:43474"/>
        <dbReference type="ChEBI" id="CHEBI:61977"/>
        <dbReference type="EC" id="3.1.3.16"/>
    </reaction>
</comment>
<evidence type="ECO:0000256" key="5">
    <source>
        <dbReference type="ARBA" id="ARBA00023211"/>
    </source>
</evidence>
<dbReference type="PRINTS" id="PR00114">
    <property type="entry name" value="STPHPHTASE"/>
</dbReference>
<dbReference type="PROSITE" id="PS00125">
    <property type="entry name" value="SER_THR_PHOSPHATASE"/>
    <property type="match status" value="1"/>
</dbReference>
<dbReference type="VEuPathDB" id="TrichDB:TVAGG3_0363930"/>
<keyword evidence="2" id="KW-0479">Metal-binding</keyword>
<organism evidence="10 11">
    <name type="scientific">Trichomonas vaginalis (strain ATCC PRA-98 / G3)</name>
    <dbReference type="NCBI Taxonomy" id="412133"/>
    <lineage>
        <taxon>Eukaryota</taxon>
        <taxon>Metamonada</taxon>
        <taxon>Parabasalia</taxon>
        <taxon>Trichomonadida</taxon>
        <taxon>Trichomonadidae</taxon>
        <taxon>Trichomonas</taxon>
    </lineage>
</organism>
<dbReference type="AlphaFoldDB" id="A2F650"/>
<dbReference type="VEuPathDB" id="TrichDB:TVAG_215200"/>
<comment type="cofactor">
    <cofactor evidence="1">
        <name>Mn(2+)</name>
        <dbReference type="ChEBI" id="CHEBI:29035"/>
    </cofactor>
</comment>
<dbReference type="InterPro" id="IPR029052">
    <property type="entry name" value="Metallo-depent_PP-like"/>
</dbReference>
<evidence type="ECO:0000256" key="3">
    <source>
        <dbReference type="ARBA" id="ARBA00022801"/>
    </source>
</evidence>
<proteinExistence type="inferred from homology"/>
<evidence type="ECO:0000313" key="11">
    <source>
        <dbReference type="Proteomes" id="UP000001542"/>
    </source>
</evidence>
<gene>
    <name evidence="10" type="ORF">TVAG_215200</name>
</gene>
<dbReference type="GO" id="GO:0046872">
    <property type="term" value="F:metal ion binding"/>
    <property type="evidence" value="ECO:0007669"/>
    <property type="project" value="UniProtKB-KW"/>
</dbReference>
<dbReference type="InParanoid" id="A2F650"/>
<dbReference type="GO" id="GO:0005634">
    <property type="term" value="C:nucleus"/>
    <property type="evidence" value="ECO:0000318"/>
    <property type="project" value="GO_Central"/>
</dbReference>
<evidence type="ECO:0000256" key="6">
    <source>
        <dbReference type="ARBA" id="ARBA00047761"/>
    </source>
</evidence>
<dbReference type="OMA" id="LMQPIFL"/>
<dbReference type="FunFam" id="3.60.21.10:FF:000104">
    <property type="entry name" value="Serine/threonine-protein phosphatase"/>
    <property type="match status" value="1"/>
</dbReference>
<keyword evidence="4" id="KW-0904">Protein phosphatase</keyword>
<keyword evidence="3 8" id="KW-0378">Hydrolase</keyword>
<keyword evidence="11" id="KW-1185">Reference proteome</keyword>
<protein>
    <recommendedName>
        <fullName evidence="8">Serine/threonine-protein phosphatase</fullName>
        <ecNumber evidence="8">3.1.3.16</ecNumber>
    </recommendedName>
</protein>
<evidence type="ECO:0000256" key="2">
    <source>
        <dbReference type="ARBA" id="ARBA00022723"/>
    </source>
</evidence>
<dbReference type="Pfam" id="PF00149">
    <property type="entry name" value="Metallophos"/>
    <property type="match status" value="1"/>
</dbReference>
<dbReference type="EC" id="3.1.3.16" evidence="8"/>
<evidence type="ECO:0000256" key="7">
    <source>
        <dbReference type="ARBA" id="ARBA00048336"/>
    </source>
</evidence>
<keyword evidence="5" id="KW-0464">Manganese</keyword>
<dbReference type="SMR" id="A2F650"/>
<evidence type="ECO:0000256" key="8">
    <source>
        <dbReference type="RuleBase" id="RU004273"/>
    </source>
</evidence>
<dbReference type="PANTHER" id="PTHR11668:SF300">
    <property type="entry name" value="SERINE_THREONINE-PROTEIN PHOSPHATASE"/>
    <property type="match status" value="1"/>
</dbReference>
<feature type="domain" description="Serine/threonine specific protein phosphatases" evidence="9">
    <location>
        <begin position="86"/>
        <end position="91"/>
    </location>
</feature>
<dbReference type="Proteomes" id="UP000001542">
    <property type="component" value="Unassembled WGS sequence"/>
</dbReference>